<feature type="transmembrane region" description="Helical" evidence="2">
    <location>
        <begin position="6"/>
        <end position="25"/>
    </location>
</feature>
<feature type="region of interest" description="Disordered" evidence="1">
    <location>
        <begin position="53"/>
        <end position="85"/>
    </location>
</feature>
<proteinExistence type="predicted"/>
<evidence type="ECO:0000313" key="3">
    <source>
        <dbReference type="EMBL" id="QIS04859.1"/>
    </source>
</evidence>
<keyword evidence="2" id="KW-1133">Transmembrane helix</keyword>
<organism evidence="3 4">
    <name type="scientific">Nocardia brasiliensis</name>
    <dbReference type="NCBI Taxonomy" id="37326"/>
    <lineage>
        <taxon>Bacteria</taxon>
        <taxon>Bacillati</taxon>
        <taxon>Actinomycetota</taxon>
        <taxon>Actinomycetes</taxon>
        <taxon>Mycobacteriales</taxon>
        <taxon>Nocardiaceae</taxon>
        <taxon>Nocardia</taxon>
    </lineage>
</organism>
<dbReference type="Proteomes" id="UP000501705">
    <property type="component" value="Chromosome"/>
</dbReference>
<keyword evidence="2" id="KW-0812">Transmembrane</keyword>
<evidence type="ECO:0000313" key="4">
    <source>
        <dbReference type="Proteomes" id="UP000501705"/>
    </source>
</evidence>
<evidence type="ECO:0000256" key="2">
    <source>
        <dbReference type="SAM" id="Phobius"/>
    </source>
</evidence>
<dbReference type="EMBL" id="CP046171">
    <property type="protein sequence ID" value="QIS04859.1"/>
    <property type="molecule type" value="Genomic_DNA"/>
</dbReference>
<protein>
    <submittedName>
        <fullName evidence="3">Uncharacterized protein</fullName>
    </submittedName>
</protein>
<name>A0A6G9XVC3_NOCBR</name>
<sequence>MNGVPLVVGVVAVVSALAVAGWLGYRARARARGVDALTRARRSGAELSAGYVRRRDRRRRERKDFADKTIGGAGSHFDGSAGGMP</sequence>
<gene>
    <name evidence="3" type="ORF">F5X71_23255</name>
</gene>
<accession>A0A6G9XVC3</accession>
<reference evidence="3 4" key="1">
    <citation type="journal article" date="2019" name="ACS Chem. Biol.">
        <title>Identification and Mobilization of a Cryptic Antibiotic Biosynthesis Gene Locus from a Human-Pathogenic Nocardia Isolate.</title>
        <authorList>
            <person name="Herisse M."/>
            <person name="Ishida K."/>
            <person name="Porter J.L."/>
            <person name="Howden B."/>
            <person name="Hertweck C."/>
            <person name="Stinear T.P."/>
            <person name="Pidot S.J."/>
        </authorList>
    </citation>
    <scope>NUCLEOTIDE SEQUENCE [LARGE SCALE GENOMIC DNA]</scope>
    <source>
        <strain evidence="3 4">AUSMDU00024985</strain>
    </source>
</reference>
<dbReference type="RefSeq" id="WP_167463958.1">
    <property type="nucleotide sequence ID" value="NZ_CP046171.1"/>
</dbReference>
<dbReference type="AlphaFoldDB" id="A0A6G9XVC3"/>
<evidence type="ECO:0000256" key="1">
    <source>
        <dbReference type="SAM" id="MobiDB-lite"/>
    </source>
</evidence>
<keyword evidence="2" id="KW-0472">Membrane</keyword>